<evidence type="ECO:0000313" key="1">
    <source>
        <dbReference type="EMBL" id="MDP9840779.1"/>
    </source>
</evidence>
<keyword evidence="2" id="KW-1185">Reference proteome</keyword>
<comment type="caution">
    <text evidence="1">The sequence shown here is derived from an EMBL/GenBank/DDBJ whole genome shotgun (WGS) entry which is preliminary data.</text>
</comment>
<name>A0ABT9Q220_9HYPH</name>
<accession>A0ABT9Q220</accession>
<evidence type="ECO:0000313" key="2">
    <source>
        <dbReference type="Proteomes" id="UP001241472"/>
    </source>
</evidence>
<dbReference type="EMBL" id="JAUSRF010000040">
    <property type="protein sequence ID" value="MDP9840779.1"/>
    <property type="molecule type" value="Genomic_DNA"/>
</dbReference>
<protein>
    <submittedName>
        <fullName evidence="1">Uncharacterized protein</fullName>
    </submittedName>
</protein>
<sequence>MSSAMVEITLKGLHTLKAKGRVYYYAWRGGPSIKGKPGTPEFMASYNEAVADYRAPDESKFRSIIFHYKKNEFQKLAKSTKRTWTPWVDKIEQYFGELRIAQFNRPEKIRPIIRRWRGQYADTPRAADTGLQVL</sequence>
<organism evidence="1 2">
    <name type="scientific">Neorhizobium huautlense</name>
    <dbReference type="NCBI Taxonomy" id="67774"/>
    <lineage>
        <taxon>Bacteria</taxon>
        <taxon>Pseudomonadati</taxon>
        <taxon>Pseudomonadota</taxon>
        <taxon>Alphaproteobacteria</taxon>
        <taxon>Hyphomicrobiales</taxon>
        <taxon>Rhizobiaceae</taxon>
        <taxon>Rhizobium/Agrobacterium group</taxon>
        <taxon>Neorhizobium</taxon>
    </lineage>
</organism>
<dbReference type="Proteomes" id="UP001241472">
    <property type="component" value="Unassembled WGS sequence"/>
</dbReference>
<proteinExistence type="predicted"/>
<gene>
    <name evidence="1" type="ORF">J2T09_005567</name>
</gene>
<reference evidence="1 2" key="1">
    <citation type="submission" date="2023-07" db="EMBL/GenBank/DDBJ databases">
        <title>Sorghum-associated microbial communities from plants grown in Nebraska, USA.</title>
        <authorList>
            <person name="Schachtman D."/>
        </authorList>
    </citation>
    <scope>NUCLEOTIDE SEQUENCE [LARGE SCALE GENOMIC DNA]</scope>
    <source>
        <strain evidence="1 2">DS1307</strain>
    </source>
</reference>